<proteinExistence type="predicted"/>
<dbReference type="SUPFAM" id="SSF52540">
    <property type="entry name" value="P-loop containing nucleoside triphosphate hydrolases"/>
    <property type="match status" value="1"/>
</dbReference>
<gene>
    <name evidence="2" type="ORF">BZB76_6497</name>
</gene>
<comment type="caution">
    <text evidence="2">The sequence shown here is derived from an EMBL/GenBank/DDBJ whole genome shotgun (WGS) entry which is preliminary data.</text>
</comment>
<dbReference type="EMBL" id="RBWU01000008">
    <property type="protein sequence ID" value="RKS68243.1"/>
    <property type="molecule type" value="Genomic_DNA"/>
</dbReference>
<sequence>MSTQSDALGPVEAWLEEIVKATGQEMDVVKAVLAEHGVRPQTALPRPHSLRVTEMEFEGVRPAPAGEHGGDAGEKGDSFHFQWKPGPGVWCLASSGKNEAGKSSVLEIVLWCLRGRSGLHRDVQSWLRRVRTEFVLDDAALIVEMTISNSKPTGTVVSKGTGAPLFSFDNAATFEELMDAFMLERLGLEPLRTQQKRPDGVEGPPLTGELSWPAYASALHINRSGLGHLLGNEARNALPTRLLELFLGAPWAATMVSAAVAQKLVAAQLSAAKARAQAEAAERRSKIDELDRSLKRAQHQLDALPDLGQNATDLNVSYQAFAEATEAAGTVQCELAEARKQHDELEQQRQALAAMVHAGREAALAKAFFHILKPTVCPRCDAQVTQAQWAREDEGHCSLCTSELHPATTQYDGIPADEESFDDVNDDQELRQTLTQVQQAVETAATVLAGKQVVAADAAAALGQAQSALQDALARPAAGDRRAAELEIARLRGALDERRGRFDDLGDPAGLAPLQRDQDILKAAEKAAHTRRTQALKGVLQAVQADIVTMGRQLGLEMLEAVELGTSATLKVWKGGQHQPHGSLTEGEQLRLKIVTITALLRHGIRTGVGRHPGLLIIDSPGAEEVDRGDLELMLQGLVQLTEMAPQLQVIIATARGQEVASVIPADQLRLAPAGERLW</sequence>
<dbReference type="RefSeq" id="WP_121438159.1">
    <property type="nucleotide sequence ID" value="NZ_RBWU01000008.1"/>
</dbReference>
<dbReference type="OrthoDB" id="4773646at2"/>
<dbReference type="Gene3D" id="3.40.50.300">
    <property type="entry name" value="P-loop containing nucleotide triphosphate hydrolases"/>
    <property type="match status" value="2"/>
</dbReference>
<accession>A0A495Q9S4</accession>
<name>A0A495Q9S4_9ACTN</name>
<keyword evidence="1" id="KW-0175">Coiled coil</keyword>
<dbReference type="Proteomes" id="UP000274601">
    <property type="component" value="Unassembled WGS sequence"/>
</dbReference>
<dbReference type="AlphaFoldDB" id="A0A495Q9S4"/>
<feature type="coiled-coil region" evidence="1">
    <location>
        <begin position="264"/>
        <end position="300"/>
    </location>
</feature>
<evidence type="ECO:0000313" key="2">
    <source>
        <dbReference type="EMBL" id="RKS68243.1"/>
    </source>
</evidence>
<evidence type="ECO:0008006" key="4">
    <source>
        <dbReference type="Google" id="ProtNLM"/>
    </source>
</evidence>
<organism evidence="2 3">
    <name type="scientific">Actinomadura pelletieri DSM 43383</name>
    <dbReference type="NCBI Taxonomy" id="1120940"/>
    <lineage>
        <taxon>Bacteria</taxon>
        <taxon>Bacillati</taxon>
        <taxon>Actinomycetota</taxon>
        <taxon>Actinomycetes</taxon>
        <taxon>Streptosporangiales</taxon>
        <taxon>Thermomonosporaceae</taxon>
        <taxon>Actinomadura</taxon>
    </lineage>
</organism>
<evidence type="ECO:0000313" key="3">
    <source>
        <dbReference type="Proteomes" id="UP000274601"/>
    </source>
</evidence>
<feature type="coiled-coil region" evidence="1">
    <location>
        <begin position="328"/>
        <end position="355"/>
    </location>
</feature>
<evidence type="ECO:0000256" key="1">
    <source>
        <dbReference type="SAM" id="Coils"/>
    </source>
</evidence>
<keyword evidence="3" id="KW-1185">Reference proteome</keyword>
<protein>
    <recommendedName>
        <fullName evidence="4">AAA domain-containing protein</fullName>
    </recommendedName>
</protein>
<reference evidence="2 3" key="1">
    <citation type="submission" date="2018-10" db="EMBL/GenBank/DDBJ databases">
        <title>Genomic Encyclopedia of Archaeal and Bacterial Type Strains, Phase II (KMG-II): from individual species to whole genera.</title>
        <authorList>
            <person name="Goeker M."/>
        </authorList>
    </citation>
    <scope>NUCLEOTIDE SEQUENCE [LARGE SCALE GENOMIC DNA]</scope>
    <source>
        <strain evidence="2 3">DSM 43383</strain>
    </source>
</reference>
<dbReference type="InterPro" id="IPR027417">
    <property type="entry name" value="P-loop_NTPase"/>
</dbReference>